<keyword evidence="1" id="KW-0472">Membrane</keyword>
<sequence length="62" mass="7080">MSPLIVTAMVIYAFCAGLVAAKVWRRVNTQNFLLKEKLVITAIWSACCLVSWPFLWMMETRG</sequence>
<comment type="caution">
    <text evidence="2">The sequence shown here is derived from an EMBL/GenBank/DDBJ whole genome shotgun (WGS) entry which is preliminary data.</text>
</comment>
<protein>
    <submittedName>
        <fullName evidence="2">Uncharacterized protein</fullName>
    </submittedName>
</protein>
<organism evidence="2 3">
    <name type="scientific">Citrobacter freundii</name>
    <dbReference type="NCBI Taxonomy" id="546"/>
    <lineage>
        <taxon>Bacteria</taxon>
        <taxon>Pseudomonadati</taxon>
        <taxon>Pseudomonadota</taxon>
        <taxon>Gammaproteobacteria</taxon>
        <taxon>Enterobacterales</taxon>
        <taxon>Enterobacteriaceae</taxon>
        <taxon>Citrobacter</taxon>
        <taxon>Citrobacter freundii complex</taxon>
    </lineage>
</organism>
<accession>A0AA44NKI6</accession>
<gene>
    <name evidence="2" type="ORF">B9P89_14740</name>
</gene>
<name>A0AA44NKI6_CITFR</name>
<proteinExistence type="predicted"/>
<evidence type="ECO:0000256" key="1">
    <source>
        <dbReference type="SAM" id="Phobius"/>
    </source>
</evidence>
<keyword evidence="1" id="KW-1133">Transmembrane helix</keyword>
<feature type="transmembrane region" description="Helical" evidence="1">
    <location>
        <begin position="37"/>
        <end position="56"/>
    </location>
</feature>
<dbReference type="Proteomes" id="UP000215827">
    <property type="component" value="Unassembled WGS sequence"/>
</dbReference>
<reference evidence="2 3" key="1">
    <citation type="submission" date="2017-04" db="EMBL/GenBank/DDBJ databases">
        <title>Emergence of KPC-2-producing Citrobacter isolates from sediments of a Chinese river.</title>
        <authorList>
            <person name="Zheng B."/>
        </authorList>
    </citation>
    <scope>NUCLEOTIDE SEQUENCE [LARGE SCALE GENOMIC DNA]</scope>
    <source>
        <strain evidence="2 3">C191</strain>
    </source>
</reference>
<evidence type="ECO:0000313" key="2">
    <source>
        <dbReference type="EMBL" id="OYR02996.1"/>
    </source>
</evidence>
<dbReference type="EMBL" id="NEFA01000016">
    <property type="protein sequence ID" value="OYR02996.1"/>
    <property type="molecule type" value="Genomic_DNA"/>
</dbReference>
<keyword evidence="1" id="KW-0812">Transmembrane</keyword>
<evidence type="ECO:0000313" key="3">
    <source>
        <dbReference type="Proteomes" id="UP000215827"/>
    </source>
</evidence>
<dbReference type="AlphaFoldDB" id="A0AA44NKI6"/>